<comment type="caution">
    <text evidence="1">The sequence shown here is derived from an EMBL/GenBank/DDBJ whole genome shotgun (WGS) entry which is preliminary data.</text>
</comment>
<sequence>MSTEGSPPPAEKPDTSNLPSTVLHGHKSYRRKYRKIMVQFEKRMRESSTLFKEQQRMHDIAQRIAEQNDQILQLLLELNSQPQVPARLRYDLGDPSTAKKPEKHEDEQKSLEELRVTRYKLQKGEAQQSDYGELVDNLLDSVEFAPKRFYAELVKSGPLQRAQQDELDSANPLAGGFLSTQQEEQYLQSLDDYFDEKAAVPRQHAAGNLGHRTSEKSIDREREFQLKNPVSVYNWLRKNQPQVFLQDPENDKAKLASRGSKRASTAKRPKAEPDMYDDEGIAVEPNNTKGKRKRDEDGGYRPKGGHARPAKRRKEDSDRRSKRPSMDMTG</sequence>
<evidence type="ECO:0000313" key="1">
    <source>
        <dbReference type="EMBL" id="KAJ9652704.1"/>
    </source>
</evidence>
<keyword evidence="2" id="KW-1185">Reference proteome</keyword>
<protein>
    <submittedName>
        <fullName evidence="1">Uncharacterized protein</fullName>
    </submittedName>
</protein>
<evidence type="ECO:0000313" key="2">
    <source>
        <dbReference type="Proteomes" id="UP001172386"/>
    </source>
</evidence>
<reference evidence="1" key="1">
    <citation type="submission" date="2022-10" db="EMBL/GenBank/DDBJ databases">
        <title>Culturing micro-colonial fungi from biological soil crusts in the Mojave desert and describing Neophaeococcomyces mojavensis, and introducing the new genera and species Taxawa tesnikishii.</title>
        <authorList>
            <person name="Kurbessoian T."/>
            <person name="Stajich J.E."/>
        </authorList>
    </citation>
    <scope>NUCLEOTIDE SEQUENCE</scope>
    <source>
        <strain evidence="1">JES_112</strain>
    </source>
</reference>
<name>A0ACC2ZYG4_9EURO</name>
<dbReference type="Proteomes" id="UP001172386">
    <property type="component" value="Unassembled WGS sequence"/>
</dbReference>
<accession>A0ACC2ZYG4</accession>
<dbReference type="EMBL" id="JAPDRQ010000186">
    <property type="protein sequence ID" value="KAJ9652704.1"/>
    <property type="molecule type" value="Genomic_DNA"/>
</dbReference>
<organism evidence="1 2">
    <name type="scientific">Neophaeococcomyces mojaviensis</name>
    <dbReference type="NCBI Taxonomy" id="3383035"/>
    <lineage>
        <taxon>Eukaryota</taxon>
        <taxon>Fungi</taxon>
        <taxon>Dikarya</taxon>
        <taxon>Ascomycota</taxon>
        <taxon>Pezizomycotina</taxon>
        <taxon>Eurotiomycetes</taxon>
        <taxon>Chaetothyriomycetidae</taxon>
        <taxon>Chaetothyriales</taxon>
        <taxon>Chaetothyriales incertae sedis</taxon>
        <taxon>Neophaeococcomyces</taxon>
    </lineage>
</organism>
<proteinExistence type="predicted"/>
<gene>
    <name evidence="1" type="ORF">H2198_008071</name>
</gene>